<protein>
    <recommendedName>
        <fullName evidence="4">Chromo domain-containing protein</fullName>
    </recommendedName>
</protein>
<dbReference type="InterPro" id="IPR016197">
    <property type="entry name" value="Chromo-like_dom_sf"/>
</dbReference>
<feature type="compositionally biased region" description="Basic and acidic residues" evidence="3">
    <location>
        <begin position="1"/>
        <end position="17"/>
    </location>
</feature>
<feature type="domain" description="Chromo" evidence="4">
    <location>
        <begin position="37"/>
        <end position="93"/>
    </location>
</feature>
<evidence type="ECO:0000256" key="2">
    <source>
        <dbReference type="ARBA" id="ARBA00023242"/>
    </source>
</evidence>
<dbReference type="PANTHER" id="PTHR22812">
    <property type="entry name" value="CHROMOBOX PROTEIN"/>
    <property type="match status" value="1"/>
</dbReference>
<dbReference type="SMART" id="SM00298">
    <property type="entry name" value="CHROMO"/>
    <property type="match status" value="1"/>
</dbReference>
<dbReference type="PROSITE" id="PS50013">
    <property type="entry name" value="CHROMO_2"/>
    <property type="match status" value="1"/>
</dbReference>
<feature type="compositionally biased region" description="Acidic residues" evidence="3">
    <location>
        <begin position="18"/>
        <end position="32"/>
    </location>
</feature>
<keyword evidence="2" id="KW-0539">Nucleus</keyword>
<feature type="region of interest" description="Disordered" evidence="3">
    <location>
        <begin position="1"/>
        <end position="32"/>
    </location>
</feature>
<dbReference type="InterPro" id="IPR008251">
    <property type="entry name" value="Chromo_shadow_dom"/>
</dbReference>
<dbReference type="InterPro" id="IPR023779">
    <property type="entry name" value="Chromodomain_CS"/>
</dbReference>
<reference evidence="5" key="2">
    <citation type="journal article" date="2022" name="Microbiol. Resour. Announc.">
        <title>Whole-Genome Sequence of Entomortierella parvispora E1425, a Mucoromycotan Fungus Associated with Burkholderiaceae-Related Endosymbiotic Bacteria.</title>
        <authorList>
            <person name="Herlambang A."/>
            <person name="Guo Y."/>
            <person name="Takashima Y."/>
            <person name="Narisawa K."/>
            <person name="Ohta H."/>
            <person name="Nishizawa T."/>
        </authorList>
    </citation>
    <scope>NUCLEOTIDE SEQUENCE</scope>
    <source>
        <strain evidence="5">E1425</strain>
    </source>
</reference>
<dbReference type="InterPro" id="IPR000953">
    <property type="entry name" value="Chromo/chromo_shadow_dom"/>
</dbReference>
<feature type="region of interest" description="Disordered" evidence="3">
    <location>
        <begin position="98"/>
        <end position="195"/>
    </location>
</feature>
<dbReference type="Pfam" id="PF00385">
    <property type="entry name" value="Chromo"/>
    <property type="match status" value="1"/>
</dbReference>
<evidence type="ECO:0000256" key="1">
    <source>
        <dbReference type="ARBA" id="ARBA00004123"/>
    </source>
</evidence>
<evidence type="ECO:0000259" key="4">
    <source>
        <dbReference type="PROSITE" id="PS50013"/>
    </source>
</evidence>
<dbReference type="Pfam" id="PF01393">
    <property type="entry name" value="Chromo_shadow"/>
    <property type="match status" value="1"/>
</dbReference>
<dbReference type="InterPro" id="IPR051219">
    <property type="entry name" value="Heterochromatin_chromo-domain"/>
</dbReference>
<reference evidence="5" key="1">
    <citation type="submission" date="2021-11" db="EMBL/GenBank/DDBJ databases">
        <authorList>
            <person name="Herlambang A."/>
            <person name="Guo Y."/>
            <person name="Takashima Y."/>
            <person name="Nishizawa T."/>
        </authorList>
    </citation>
    <scope>NUCLEOTIDE SEQUENCE</scope>
    <source>
        <strain evidence="5">E1425</strain>
    </source>
</reference>
<organism evidence="5 6">
    <name type="scientific">Entomortierella parvispora</name>
    <dbReference type="NCBI Taxonomy" id="205924"/>
    <lineage>
        <taxon>Eukaryota</taxon>
        <taxon>Fungi</taxon>
        <taxon>Fungi incertae sedis</taxon>
        <taxon>Mucoromycota</taxon>
        <taxon>Mortierellomycotina</taxon>
        <taxon>Mortierellomycetes</taxon>
        <taxon>Mortierellales</taxon>
        <taxon>Mortierellaceae</taxon>
        <taxon>Entomortierella</taxon>
    </lineage>
</organism>
<evidence type="ECO:0000313" key="6">
    <source>
        <dbReference type="Proteomes" id="UP000827284"/>
    </source>
</evidence>
<dbReference type="EMBL" id="BQFW01000004">
    <property type="protein sequence ID" value="GJJ70859.1"/>
    <property type="molecule type" value="Genomic_DNA"/>
</dbReference>
<evidence type="ECO:0000313" key="5">
    <source>
        <dbReference type="EMBL" id="GJJ70859.1"/>
    </source>
</evidence>
<name>A0A9P3H643_9FUNG</name>
<dbReference type="AlphaFoldDB" id="A0A9P3H643"/>
<dbReference type="SMART" id="SM00300">
    <property type="entry name" value="ChSh"/>
    <property type="match status" value="1"/>
</dbReference>
<dbReference type="Proteomes" id="UP000827284">
    <property type="component" value="Unassembled WGS sequence"/>
</dbReference>
<gene>
    <name evidence="5" type="ORF">EMPS_03209</name>
</gene>
<feature type="compositionally biased region" description="Basic and acidic residues" evidence="3">
    <location>
        <begin position="100"/>
        <end position="114"/>
    </location>
</feature>
<proteinExistence type="predicted"/>
<feature type="compositionally biased region" description="Acidic residues" evidence="3">
    <location>
        <begin position="154"/>
        <end position="163"/>
    </location>
</feature>
<dbReference type="GO" id="GO:0005634">
    <property type="term" value="C:nucleus"/>
    <property type="evidence" value="ECO:0007669"/>
    <property type="project" value="UniProtKB-SubCell"/>
</dbReference>
<dbReference type="GO" id="GO:0000792">
    <property type="term" value="C:heterochromatin"/>
    <property type="evidence" value="ECO:0007669"/>
    <property type="project" value="UniProtKB-ARBA"/>
</dbReference>
<keyword evidence="6" id="KW-1185">Reference proteome</keyword>
<evidence type="ECO:0000256" key="3">
    <source>
        <dbReference type="SAM" id="MobiDB-lite"/>
    </source>
</evidence>
<comment type="caution">
    <text evidence="5">The sequence shown here is derived from an EMBL/GenBank/DDBJ whole genome shotgun (WGS) entry which is preliminary data.</text>
</comment>
<dbReference type="OrthoDB" id="433924at2759"/>
<sequence length="285" mass="32603">MVKEASPEKSKNRKEPMDEVDELFDDEDDLEGDEEVYEVERVVGHKYGPSQDDPKVTTLKYFLKWQGYGDEENTWEEENSCSCHALIASYWERYLGAGGKKTDKQGKDPSEASAKRGANIAKKTVSKKIPTKASSTSSSKHTEPAPLLPQLTPLEDEQDEEERGEITAASSHKNKDRDGDYEMASAPAKKQKLADKIKREVDIDELEVDEATPFEWTPPKEWTSWEDKVEEIQNVERSNKQMKVHLLWKNGHETTHPITAAHQYCPLKLIMFYESHLKFTQVIES</sequence>
<dbReference type="SUPFAM" id="SSF54160">
    <property type="entry name" value="Chromo domain-like"/>
    <property type="match status" value="2"/>
</dbReference>
<comment type="subcellular location">
    <subcellularLocation>
        <location evidence="1">Nucleus</location>
    </subcellularLocation>
</comment>
<dbReference type="InterPro" id="IPR023780">
    <property type="entry name" value="Chromo_domain"/>
</dbReference>
<dbReference type="PROSITE" id="PS00598">
    <property type="entry name" value="CHROMO_1"/>
    <property type="match status" value="1"/>
</dbReference>
<accession>A0A9P3H643</accession>
<dbReference type="Gene3D" id="2.40.50.40">
    <property type="match status" value="2"/>
</dbReference>